<dbReference type="RefSeq" id="WP_409098180.1">
    <property type="nucleotide sequence ID" value="NZ_JBJVNE010000617.1"/>
</dbReference>
<feature type="non-terminal residue" evidence="1">
    <location>
        <position position="1"/>
    </location>
</feature>
<accession>A0ABW9J1Q6</accession>
<dbReference type="Gene3D" id="2.60.40.10">
    <property type="entry name" value="Immunoglobulins"/>
    <property type="match status" value="1"/>
</dbReference>
<proteinExistence type="predicted"/>
<gene>
    <name evidence="1" type="ORF">ACKI1S_49240</name>
</gene>
<comment type="caution">
    <text evidence="1">The sequence shown here is derived from an EMBL/GenBank/DDBJ whole genome shotgun (WGS) entry which is preliminary data.</text>
</comment>
<organism evidence="1 2">
    <name type="scientific">Streptomyces galilaeus</name>
    <dbReference type="NCBI Taxonomy" id="33899"/>
    <lineage>
        <taxon>Bacteria</taxon>
        <taxon>Bacillati</taxon>
        <taxon>Actinomycetota</taxon>
        <taxon>Actinomycetes</taxon>
        <taxon>Kitasatosporales</taxon>
        <taxon>Streptomycetaceae</taxon>
        <taxon>Streptomyces</taxon>
    </lineage>
</organism>
<sequence length="83" mass="8009">ASFTVTATDGTTSFTNSRAFSLTIADAPAFTTAATLGYRQTNSAVAGLSIVATGTGTISYALSSGSLPAGLTLSGTGAITGTP</sequence>
<evidence type="ECO:0000313" key="2">
    <source>
        <dbReference type="Proteomes" id="UP001631993"/>
    </source>
</evidence>
<dbReference type="Proteomes" id="UP001631993">
    <property type="component" value="Unassembled WGS sequence"/>
</dbReference>
<dbReference type="InterPro" id="IPR013783">
    <property type="entry name" value="Ig-like_fold"/>
</dbReference>
<feature type="non-terminal residue" evidence="1">
    <location>
        <position position="83"/>
    </location>
</feature>
<dbReference type="Pfam" id="PF05345">
    <property type="entry name" value="He_PIG"/>
    <property type="match status" value="1"/>
</dbReference>
<protein>
    <submittedName>
        <fullName evidence="1">Ig domain-containing protein</fullName>
    </submittedName>
</protein>
<name>A0ABW9J1Q6_STRGJ</name>
<dbReference type="EMBL" id="JBJVNE010000617">
    <property type="protein sequence ID" value="MFM9653939.1"/>
    <property type="molecule type" value="Genomic_DNA"/>
</dbReference>
<evidence type="ECO:0000313" key="1">
    <source>
        <dbReference type="EMBL" id="MFM9653939.1"/>
    </source>
</evidence>
<reference evidence="1 2" key="1">
    <citation type="submission" date="2024-12" db="EMBL/GenBank/DDBJ databases">
        <title>Forecasting of Potato common scab and diversities of Pathogenic streptomyces spp. in china.</title>
        <authorList>
            <person name="Handique U."/>
            <person name="Wu J."/>
        </authorList>
    </citation>
    <scope>NUCLEOTIDE SEQUENCE [LARGE SCALE GENOMIC DNA]</scope>
    <source>
        <strain evidence="1 2">ZRIMU1585</strain>
    </source>
</reference>
<keyword evidence="2" id="KW-1185">Reference proteome</keyword>